<evidence type="ECO:0000256" key="1">
    <source>
        <dbReference type="SAM" id="Phobius"/>
    </source>
</evidence>
<gene>
    <name evidence="2" type="ORF">CBG26914</name>
    <name evidence="2" type="ORF">CBG_26914</name>
</gene>
<keyword evidence="1" id="KW-0812">Transmembrane</keyword>
<evidence type="ECO:0000313" key="3">
    <source>
        <dbReference type="Proteomes" id="UP000008549"/>
    </source>
</evidence>
<dbReference type="Proteomes" id="UP000008549">
    <property type="component" value="Unassembled WGS sequence"/>
</dbReference>
<keyword evidence="3" id="KW-1185">Reference proteome</keyword>
<evidence type="ECO:0000313" key="2">
    <source>
        <dbReference type="EMBL" id="CAR98387.1"/>
    </source>
</evidence>
<dbReference type="RefSeq" id="XP_045097960.1">
    <property type="nucleotide sequence ID" value="XM_045236623.1"/>
</dbReference>
<reference evidence="2 3" key="1">
    <citation type="journal article" date="2003" name="PLoS Biol.">
        <title>The genome sequence of Caenorhabditis briggsae: a platform for comparative genomics.</title>
        <authorList>
            <person name="Stein L.D."/>
            <person name="Bao Z."/>
            <person name="Blasiar D."/>
            <person name="Blumenthal T."/>
            <person name="Brent M.R."/>
            <person name="Chen N."/>
            <person name="Chinwalla A."/>
            <person name="Clarke L."/>
            <person name="Clee C."/>
            <person name="Coghlan A."/>
            <person name="Coulson A."/>
            <person name="D'Eustachio P."/>
            <person name="Fitch D.H."/>
            <person name="Fulton L.A."/>
            <person name="Fulton R.E."/>
            <person name="Griffiths-Jones S."/>
            <person name="Harris T.W."/>
            <person name="Hillier L.W."/>
            <person name="Kamath R."/>
            <person name="Kuwabara P.E."/>
            <person name="Mardis E.R."/>
            <person name="Marra M.A."/>
            <person name="Miner T.L."/>
            <person name="Minx P."/>
            <person name="Mullikin J.C."/>
            <person name="Plumb R.W."/>
            <person name="Rogers J."/>
            <person name="Schein J.E."/>
            <person name="Sohrmann M."/>
            <person name="Spieth J."/>
            <person name="Stajich J.E."/>
            <person name="Wei C."/>
            <person name="Willey D."/>
            <person name="Wilson R.K."/>
            <person name="Durbin R."/>
            <person name="Waterston R.H."/>
        </authorList>
    </citation>
    <scope>NUCLEOTIDE SEQUENCE [LARGE SCALE GENOMIC DNA]</scope>
    <source>
        <strain evidence="2 3">AF16</strain>
    </source>
</reference>
<dbReference type="KEGG" id="cbr:CBG_26914"/>
<dbReference type="GeneID" id="68918378"/>
<proteinExistence type="predicted"/>
<name>B6IEQ7_CAEBR</name>
<dbReference type="CTD" id="68918378"/>
<accession>B6IEQ7</accession>
<dbReference type="InParanoid" id="B6IEQ7"/>
<keyword evidence="1" id="KW-0472">Membrane</keyword>
<feature type="transmembrane region" description="Helical" evidence="1">
    <location>
        <begin position="12"/>
        <end position="37"/>
    </location>
</feature>
<dbReference type="EMBL" id="HE600931">
    <property type="protein sequence ID" value="CAR98387.1"/>
    <property type="molecule type" value="Genomic_DNA"/>
</dbReference>
<reference evidence="2 3" key="2">
    <citation type="journal article" date="2011" name="PLoS Genet.">
        <title>Caenorhabditis briggsae recombinant inbred line genotypes reveal inter-strain incompatibility and the evolution of recombination.</title>
        <authorList>
            <person name="Ross J.A."/>
            <person name="Koboldt D.C."/>
            <person name="Staisch J.E."/>
            <person name="Chamberlin H.M."/>
            <person name="Gupta B.P."/>
            <person name="Miller R.D."/>
            <person name="Baird S.E."/>
            <person name="Haag E.S."/>
        </authorList>
    </citation>
    <scope>NUCLEOTIDE SEQUENCE [LARGE SCALE GENOMIC DNA]</scope>
    <source>
        <strain evidence="2 3">AF16</strain>
    </source>
</reference>
<sequence length="118" mass="13671">MYRNIPDKDIDYIICYQPYLSCTIMIVLTALIFLTAYSTGKPTSSCNMEKDLFILMDSWKNRTNLDDKEKRVYLKDCDFFDTCKPDFECAEGGFNENLTFAIKSVGAQCKTSKTWLRP</sequence>
<keyword evidence="1" id="KW-1133">Transmembrane helix</keyword>
<protein>
    <submittedName>
        <fullName evidence="2">Protein CBG26914</fullName>
    </submittedName>
</protein>
<dbReference type="AlphaFoldDB" id="B6IEQ7"/>
<organism evidence="2 3">
    <name type="scientific">Caenorhabditis briggsae</name>
    <dbReference type="NCBI Taxonomy" id="6238"/>
    <lineage>
        <taxon>Eukaryota</taxon>
        <taxon>Metazoa</taxon>
        <taxon>Ecdysozoa</taxon>
        <taxon>Nematoda</taxon>
        <taxon>Chromadorea</taxon>
        <taxon>Rhabditida</taxon>
        <taxon>Rhabditina</taxon>
        <taxon>Rhabditomorpha</taxon>
        <taxon>Rhabditoidea</taxon>
        <taxon>Rhabditidae</taxon>
        <taxon>Peloderinae</taxon>
        <taxon>Caenorhabditis</taxon>
    </lineage>
</organism>
<dbReference type="HOGENOM" id="CLU_2075248_0_0_1"/>